<evidence type="ECO:0000313" key="2">
    <source>
        <dbReference type="Proteomes" id="UP001501353"/>
    </source>
</evidence>
<organism evidence="1 2">
    <name type="scientific">Actimicrobium antarcticum</name>
    <dbReference type="NCBI Taxonomy" id="1051899"/>
    <lineage>
        <taxon>Bacteria</taxon>
        <taxon>Pseudomonadati</taxon>
        <taxon>Pseudomonadota</taxon>
        <taxon>Betaproteobacteria</taxon>
        <taxon>Burkholderiales</taxon>
        <taxon>Oxalobacteraceae</taxon>
        <taxon>Actimicrobium</taxon>
    </lineage>
</organism>
<comment type="caution">
    <text evidence="1">The sequence shown here is derived from an EMBL/GenBank/DDBJ whole genome shotgun (WGS) entry which is preliminary data.</text>
</comment>
<proteinExistence type="predicted"/>
<protein>
    <submittedName>
        <fullName evidence="1">TIGR03790 family protein</fullName>
    </submittedName>
</protein>
<dbReference type="Proteomes" id="UP001501353">
    <property type="component" value="Unassembled WGS sequence"/>
</dbReference>
<keyword evidence="2" id="KW-1185">Reference proteome</keyword>
<accession>A0ABP7T4U0</accession>
<name>A0ABP7T4U0_9BURK</name>
<dbReference type="EMBL" id="BAAAZE010000008">
    <property type="protein sequence ID" value="GAA4021027.1"/>
    <property type="molecule type" value="Genomic_DNA"/>
</dbReference>
<sequence length="312" mass="34155">MQLQADQLAVIINDADPLSVQAGEYYREARQIPAQNIIHVRIPGSPRNLSRVAFAKLKQEIDAQLTPSMQAMLMIWTAPYAVECNSITSAMTLGFDAQQCIKTCAPGKPSPYYNAITRQPFTEFGIRPSMLLPTESFEQAKALIDRGVQSGFRVYPSTAYYLITADKARNSRAAYFPPAGAIPQKKLVIKTLRQDSLIDAADIMVYQTGAVSVPHLETLRFQAGALADHLTSAGGDLLGKGQMSSLRWLDAGATASYGSVSEPCNYWQKFPNSSVLLKHYLAGETAIEAYWKSVGWPAQGVFIGEPLAAPYR</sequence>
<evidence type="ECO:0000313" key="1">
    <source>
        <dbReference type="EMBL" id="GAA4021027.1"/>
    </source>
</evidence>
<dbReference type="NCBIfam" id="TIGR03790">
    <property type="entry name" value="TIGR03790 family protein"/>
    <property type="match status" value="1"/>
</dbReference>
<reference evidence="2" key="1">
    <citation type="journal article" date="2019" name="Int. J. Syst. Evol. Microbiol.">
        <title>The Global Catalogue of Microorganisms (GCM) 10K type strain sequencing project: providing services to taxonomists for standard genome sequencing and annotation.</title>
        <authorList>
            <consortium name="The Broad Institute Genomics Platform"/>
            <consortium name="The Broad Institute Genome Sequencing Center for Infectious Disease"/>
            <person name="Wu L."/>
            <person name="Ma J."/>
        </authorList>
    </citation>
    <scope>NUCLEOTIDE SEQUENCE [LARGE SCALE GENOMIC DNA]</scope>
    <source>
        <strain evidence="2">JCM 16673</strain>
    </source>
</reference>
<gene>
    <name evidence="1" type="ORF">GCM10022212_17340</name>
</gene>
<dbReference type="InterPro" id="IPR022265">
    <property type="entry name" value="CHP03790"/>
</dbReference>